<evidence type="ECO:0000256" key="8">
    <source>
        <dbReference type="ARBA" id="ARBA00023125"/>
    </source>
</evidence>
<dbReference type="GO" id="GO:0006508">
    <property type="term" value="P:proteolysis"/>
    <property type="evidence" value="ECO:0007669"/>
    <property type="project" value="InterPro"/>
</dbReference>
<protein>
    <recommendedName>
        <fullName evidence="12">LexA repressor</fullName>
        <ecNumber evidence="12">3.4.21.88</ecNumber>
    </recommendedName>
</protein>
<keyword evidence="10 12" id="KW-0234">DNA repair</keyword>
<feature type="active site" description="For autocatalytic cleavage activity" evidence="12">
    <location>
        <position position="120"/>
    </location>
</feature>
<dbReference type="PANTHER" id="PTHR33516:SF2">
    <property type="entry name" value="LEXA REPRESSOR-RELATED"/>
    <property type="match status" value="1"/>
</dbReference>
<dbReference type="GO" id="GO:0003677">
    <property type="term" value="F:DNA binding"/>
    <property type="evidence" value="ECO:0007669"/>
    <property type="project" value="UniProtKB-UniRule"/>
</dbReference>
<evidence type="ECO:0000256" key="13">
    <source>
        <dbReference type="RuleBase" id="RU003991"/>
    </source>
</evidence>
<dbReference type="NCBIfam" id="TIGR00498">
    <property type="entry name" value="lexA"/>
    <property type="match status" value="1"/>
</dbReference>
<dbReference type="HAMAP" id="MF_00015">
    <property type="entry name" value="LexA"/>
    <property type="match status" value="1"/>
</dbReference>
<keyword evidence="6 12" id="KW-0068">Autocatalytic cleavage</keyword>
<dbReference type="GO" id="GO:0004252">
    <property type="term" value="F:serine-type endopeptidase activity"/>
    <property type="evidence" value="ECO:0007669"/>
    <property type="project" value="UniProtKB-UniRule"/>
</dbReference>
<evidence type="ECO:0000256" key="6">
    <source>
        <dbReference type="ARBA" id="ARBA00022813"/>
    </source>
</evidence>
<dbReference type="Proteomes" id="UP000824071">
    <property type="component" value="Unassembled WGS sequence"/>
</dbReference>
<dbReference type="AlphaFoldDB" id="A0A9D1IF38"/>
<comment type="function">
    <text evidence="12">Represses a number of genes involved in the response to DNA damage (SOS response), including recA and lexA. In the presence of single-stranded DNA, RecA interacts with LexA causing an autocatalytic cleavage which disrupts the DNA-binding part of LexA, leading to derepression of the SOS regulon and eventually DNA repair.</text>
</comment>
<dbReference type="SUPFAM" id="SSF51306">
    <property type="entry name" value="LexA/Signal peptidase"/>
    <property type="match status" value="1"/>
</dbReference>
<dbReference type="FunFam" id="2.10.109.10:FF:000001">
    <property type="entry name" value="LexA repressor"/>
    <property type="match status" value="1"/>
</dbReference>
<evidence type="ECO:0000256" key="1">
    <source>
        <dbReference type="ARBA" id="ARBA00007484"/>
    </source>
</evidence>
<dbReference type="InterPro" id="IPR006197">
    <property type="entry name" value="Peptidase_S24_LexA"/>
</dbReference>
<accession>A0A9D1IF38</accession>
<dbReference type="GO" id="GO:0006260">
    <property type="term" value="P:DNA replication"/>
    <property type="evidence" value="ECO:0007669"/>
    <property type="project" value="UniProtKB-UniRule"/>
</dbReference>
<keyword evidence="2 12" id="KW-0678">Repressor</keyword>
<reference evidence="16" key="1">
    <citation type="submission" date="2020-10" db="EMBL/GenBank/DDBJ databases">
        <authorList>
            <person name="Gilroy R."/>
        </authorList>
    </citation>
    <scope>NUCLEOTIDE SEQUENCE</scope>
    <source>
        <strain evidence="16">ChiGjej1B1-19959</strain>
    </source>
</reference>
<dbReference type="GO" id="GO:0006281">
    <property type="term" value="P:DNA repair"/>
    <property type="evidence" value="ECO:0007669"/>
    <property type="project" value="UniProtKB-UniRule"/>
</dbReference>
<reference evidence="16" key="2">
    <citation type="journal article" date="2021" name="PeerJ">
        <title>Extensive microbial diversity within the chicken gut microbiome revealed by metagenomics and culture.</title>
        <authorList>
            <person name="Gilroy R."/>
            <person name="Ravi A."/>
            <person name="Getino M."/>
            <person name="Pursley I."/>
            <person name="Horton D.L."/>
            <person name="Alikhan N.F."/>
            <person name="Baker D."/>
            <person name="Gharbi K."/>
            <person name="Hall N."/>
            <person name="Watson M."/>
            <person name="Adriaenssens E.M."/>
            <person name="Foster-Nyarko E."/>
            <person name="Jarju S."/>
            <person name="Secka A."/>
            <person name="Antonio M."/>
            <person name="Oren A."/>
            <person name="Chaudhuri R.R."/>
            <person name="La Ragione R."/>
            <person name="Hildebrand F."/>
            <person name="Pallen M.J."/>
        </authorList>
    </citation>
    <scope>NUCLEOTIDE SEQUENCE</scope>
    <source>
        <strain evidence="16">ChiGjej1B1-19959</strain>
    </source>
</reference>
<dbReference type="Pfam" id="PF01726">
    <property type="entry name" value="LexA_DNA_bind"/>
    <property type="match status" value="1"/>
</dbReference>
<feature type="domain" description="LexA repressor DNA-binding" evidence="15">
    <location>
        <begin position="1"/>
        <end position="63"/>
    </location>
</feature>
<evidence type="ECO:0000256" key="2">
    <source>
        <dbReference type="ARBA" id="ARBA00022491"/>
    </source>
</evidence>
<proteinExistence type="inferred from homology"/>
<evidence type="ECO:0000256" key="12">
    <source>
        <dbReference type="HAMAP-Rule" id="MF_00015"/>
    </source>
</evidence>
<name>A0A9D1IF38_9FIRM</name>
<keyword evidence="9 12" id="KW-0804">Transcription</keyword>
<dbReference type="Pfam" id="PF00717">
    <property type="entry name" value="Peptidase_S24"/>
    <property type="match status" value="1"/>
</dbReference>
<feature type="DNA-binding region" description="H-T-H motif" evidence="12">
    <location>
        <begin position="27"/>
        <end position="47"/>
    </location>
</feature>
<comment type="catalytic activity">
    <reaction evidence="12">
        <text>Hydrolysis of Ala-|-Gly bond in repressor LexA.</text>
        <dbReference type="EC" id="3.4.21.88"/>
    </reaction>
</comment>
<dbReference type="Gene3D" id="2.10.109.10">
    <property type="entry name" value="Umud Fragment, subunit A"/>
    <property type="match status" value="1"/>
</dbReference>
<dbReference type="InterPro" id="IPR039418">
    <property type="entry name" value="LexA-like"/>
</dbReference>
<dbReference type="Gene3D" id="1.10.10.10">
    <property type="entry name" value="Winged helix-like DNA-binding domain superfamily/Winged helix DNA-binding domain"/>
    <property type="match status" value="1"/>
</dbReference>
<comment type="similarity">
    <text evidence="1 12 13">Belongs to the peptidase S24 family.</text>
</comment>
<gene>
    <name evidence="12 16" type="primary">lexA</name>
    <name evidence="16" type="ORF">IAC53_06945</name>
</gene>
<dbReference type="PANTHER" id="PTHR33516">
    <property type="entry name" value="LEXA REPRESSOR"/>
    <property type="match status" value="1"/>
</dbReference>
<keyword evidence="7 12" id="KW-0805">Transcription regulation</keyword>
<evidence type="ECO:0000259" key="15">
    <source>
        <dbReference type="Pfam" id="PF01726"/>
    </source>
</evidence>
<comment type="subunit">
    <text evidence="12">Homodimer.</text>
</comment>
<keyword evidence="4 12" id="KW-0227">DNA damage</keyword>
<evidence type="ECO:0000256" key="7">
    <source>
        <dbReference type="ARBA" id="ARBA00023015"/>
    </source>
</evidence>
<evidence type="ECO:0000256" key="10">
    <source>
        <dbReference type="ARBA" id="ARBA00023204"/>
    </source>
</evidence>
<dbReference type="CDD" id="cd06529">
    <property type="entry name" value="S24_LexA-like"/>
    <property type="match status" value="1"/>
</dbReference>
<feature type="site" description="Cleavage; by autolysis" evidence="12">
    <location>
        <begin position="85"/>
        <end position="86"/>
    </location>
</feature>
<dbReference type="InterPro" id="IPR011991">
    <property type="entry name" value="ArsR-like_HTH"/>
</dbReference>
<dbReference type="PRINTS" id="PR00726">
    <property type="entry name" value="LEXASERPTASE"/>
</dbReference>
<evidence type="ECO:0000259" key="14">
    <source>
        <dbReference type="Pfam" id="PF00717"/>
    </source>
</evidence>
<dbReference type="EC" id="3.4.21.88" evidence="12"/>
<evidence type="ECO:0000256" key="9">
    <source>
        <dbReference type="ARBA" id="ARBA00023163"/>
    </source>
</evidence>
<dbReference type="GO" id="GO:0045892">
    <property type="term" value="P:negative regulation of DNA-templated transcription"/>
    <property type="evidence" value="ECO:0007669"/>
    <property type="project" value="UniProtKB-UniRule"/>
</dbReference>
<dbReference type="InterPro" id="IPR006199">
    <property type="entry name" value="LexA_DNA-bd_dom"/>
</dbReference>
<evidence type="ECO:0000256" key="4">
    <source>
        <dbReference type="ARBA" id="ARBA00022763"/>
    </source>
</evidence>
<evidence type="ECO:0000256" key="5">
    <source>
        <dbReference type="ARBA" id="ARBA00022801"/>
    </source>
</evidence>
<dbReference type="InterPro" id="IPR036286">
    <property type="entry name" value="LexA/Signal_pep-like_sf"/>
</dbReference>
<dbReference type="EMBL" id="DVMW01000040">
    <property type="protein sequence ID" value="HIU36320.1"/>
    <property type="molecule type" value="Genomic_DNA"/>
</dbReference>
<dbReference type="InterPro" id="IPR015927">
    <property type="entry name" value="Peptidase_S24_S26A/B/C"/>
</dbReference>
<comment type="caution">
    <text evidence="16">The sequence shown here is derived from an EMBL/GenBank/DDBJ whole genome shotgun (WGS) entry which is preliminary data.</text>
</comment>
<organism evidence="16 17">
    <name type="scientific">Candidatus Fimenecus excrementigallinarum</name>
    <dbReference type="NCBI Taxonomy" id="2840816"/>
    <lineage>
        <taxon>Bacteria</taxon>
        <taxon>Bacillati</taxon>
        <taxon>Bacillota</taxon>
        <taxon>Clostridia</taxon>
        <taxon>Candidatus Fimenecus</taxon>
    </lineage>
</organism>
<dbReference type="CDD" id="cd00090">
    <property type="entry name" value="HTH_ARSR"/>
    <property type="match status" value="1"/>
</dbReference>
<evidence type="ECO:0000256" key="11">
    <source>
        <dbReference type="ARBA" id="ARBA00023236"/>
    </source>
</evidence>
<dbReference type="SUPFAM" id="SSF46785">
    <property type="entry name" value="Winged helix' DNA-binding domain"/>
    <property type="match status" value="1"/>
</dbReference>
<keyword evidence="5 12" id="KW-0378">Hydrolase</keyword>
<feature type="active site" description="For autocatalytic cleavage activity" evidence="12">
    <location>
        <position position="157"/>
    </location>
</feature>
<keyword evidence="3 12" id="KW-0235">DNA replication</keyword>
<evidence type="ECO:0000256" key="3">
    <source>
        <dbReference type="ARBA" id="ARBA00022705"/>
    </source>
</evidence>
<keyword evidence="11 12" id="KW-0742">SOS response</keyword>
<dbReference type="InterPro" id="IPR036390">
    <property type="entry name" value="WH_DNA-bd_sf"/>
</dbReference>
<dbReference type="InterPro" id="IPR050077">
    <property type="entry name" value="LexA_repressor"/>
</dbReference>
<feature type="domain" description="Peptidase S24/S26A/S26B/S26C" evidence="14">
    <location>
        <begin position="78"/>
        <end position="190"/>
    </location>
</feature>
<dbReference type="InterPro" id="IPR036388">
    <property type="entry name" value="WH-like_DNA-bd_sf"/>
</dbReference>
<evidence type="ECO:0000313" key="16">
    <source>
        <dbReference type="EMBL" id="HIU36320.1"/>
    </source>
</evidence>
<evidence type="ECO:0000313" key="17">
    <source>
        <dbReference type="Proteomes" id="UP000824071"/>
    </source>
</evidence>
<dbReference type="GO" id="GO:0009432">
    <property type="term" value="P:SOS response"/>
    <property type="evidence" value="ECO:0007669"/>
    <property type="project" value="UniProtKB-UniRule"/>
</dbReference>
<keyword evidence="8 12" id="KW-0238">DNA-binding</keyword>
<sequence>MNTINKTQKKIYEYLMERSRLGVPPSVREIGAAVGLKSTSSVQANLDALEEAGYIERDPMLKRSIRVLGEAENVTNVPLLGTVTAGAPILAVEQIESYLPYSGRGAKDKVLFALRVRGDSMVNAGILNGDIVIVEKTPSAQNGEIVVAMLEDEATVKRFYKEKGHFRLQPENDAYAPILTKEVVILGRVVALLRNY</sequence>
<dbReference type="InterPro" id="IPR006200">
    <property type="entry name" value="LexA"/>
</dbReference>